<name>U5CXW5_AMBTC</name>
<protein>
    <submittedName>
        <fullName evidence="1">Uncharacterized protein</fullName>
    </submittedName>
</protein>
<reference evidence="2" key="1">
    <citation type="journal article" date="2013" name="Science">
        <title>The Amborella genome and the evolution of flowering plants.</title>
        <authorList>
            <consortium name="Amborella Genome Project"/>
        </authorList>
    </citation>
    <scope>NUCLEOTIDE SEQUENCE [LARGE SCALE GENOMIC DNA]</scope>
</reference>
<dbReference type="HOGENOM" id="CLU_1995693_0_0_1"/>
<proteinExistence type="predicted"/>
<dbReference type="Proteomes" id="UP000017836">
    <property type="component" value="Unassembled WGS sequence"/>
</dbReference>
<sequence>MGVLVAAMDATGVWKWALVGAVVYGDPVKAKHPMRMSEFRWGRLDPFSPKGSCDQCDVCVGSQGALGLSSGMQLIGHKTVVHDQGSVVSLRDGGHDQMPAMRDRGLAAHYPCKYALLLCGGIERG</sequence>
<keyword evidence="2" id="KW-1185">Reference proteome</keyword>
<accession>U5CXW5</accession>
<evidence type="ECO:0000313" key="1">
    <source>
        <dbReference type="EMBL" id="ERN14994.1"/>
    </source>
</evidence>
<dbReference type="Gramene" id="ERN14994">
    <property type="protein sequence ID" value="ERN14994"/>
    <property type="gene ID" value="AMTR_s00032p00225960"/>
</dbReference>
<organism evidence="1 2">
    <name type="scientific">Amborella trichopoda</name>
    <dbReference type="NCBI Taxonomy" id="13333"/>
    <lineage>
        <taxon>Eukaryota</taxon>
        <taxon>Viridiplantae</taxon>
        <taxon>Streptophyta</taxon>
        <taxon>Embryophyta</taxon>
        <taxon>Tracheophyta</taxon>
        <taxon>Spermatophyta</taxon>
        <taxon>Magnoliopsida</taxon>
        <taxon>Amborellales</taxon>
        <taxon>Amborellaceae</taxon>
        <taxon>Amborella</taxon>
    </lineage>
</organism>
<gene>
    <name evidence="1" type="ORF">AMTR_s00032p00225960</name>
</gene>
<evidence type="ECO:0000313" key="2">
    <source>
        <dbReference type="Proteomes" id="UP000017836"/>
    </source>
</evidence>
<dbReference type="EMBL" id="KI392518">
    <property type="protein sequence ID" value="ERN14994.1"/>
    <property type="molecule type" value="Genomic_DNA"/>
</dbReference>
<dbReference type="AlphaFoldDB" id="U5CXW5"/>